<dbReference type="AlphaFoldDB" id="A0AA88Y3T7"/>
<evidence type="ECO:0000313" key="2">
    <source>
        <dbReference type="EMBL" id="KAK3097910.1"/>
    </source>
</evidence>
<name>A0AA88Y3T7_PINIB</name>
<evidence type="ECO:0008006" key="4">
    <source>
        <dbReference type="Google" id="ProtNLM"/>
    </source>
</evidence>
<sequence length="320" mass="36577">MSAIVTRLKGAVQVIREKTRQFGPLIAFSIAGGTYLVSCLPHTSHLDKIEWLIQYRSRGKPKELSTEEREIVSEVKKDLCKKGFSEAALNKVKVIYQDYFAGYEPWVFGSLNSKRGVLIGYPICLSFDNFEEIIVTHIGPLEVDSDSEEADDLAKTYILNENSKKFLLAREIYLADSNYFHVKAGFLSSAVLLSYLTGKGLNEFLFGFQRRLSLLYLGILPFILYINVSLFDRYTFNREIAANQAVANISKDYAEGGLHLYTQTIARNKMFRHLMGPYKEKIFTVGGNRKYMFWRTSHVPFTKCRDDLDLLVATKYESKS</sequence>
<evidence type="ECO:0000256" key="1">
    <source>
        <dbReference type="SAM" id="Phobius"/>
    </source>
</evidence>
<dbReference type="PANTHER" id="PTHR21824:SF4">
    <property type="entry name" value="TRANSMEMBRANE PROTEIN 177"/>
    <property type="match status" value="1"/>
</dbReference>
<keyword evidence="1" id="KW-1133">Transmembrane helix</keyword>
<evidence type="ECO:0000313" key="3">
    <source>
        <dbReference type="Proteomes" id="UP001186944"/>
    </source>
</evidence>
<keyword evidence="1" id="KW-0812">Transmembrane</keyword>
<dbReference type="Proteomes" id="UP001186944">
    <property type="component" value="Unassembled WGS sequence"/>
</dbReference>
<dbReference type="InterPro" id="IPR026620">
    <property type="entry name" value="TMEM177"/>
</dbReference>
<accession>A0AA88Y3T7</accession>
<keyword evidence="1" id="KW-0472">Membrane</keyword>
<dbReference type="PANTHER" id="PTHR21824">
    <property type="entry name" value="TRANSMEMBRANE PROTEIN 177"/>
    <property type="match status" value="1"/>
</dbReference>
<keyword evidence="3" id="KW-1185">Reference proteome</keyword>
<organism evidence="2 3">
    <name type="scientific">Pinctada imbricata</name>
    <name type="common">Atlantic pearl-oyster</name>
    <name type="synonym">Pinctada martensii</name>
    <dbReference type="NCBI Taxonomy" id="66713"/>
    <lineage>
        <taxon>Eukaryota</taxon>
        <taxon>Metazoa</taxon>
        <taxon>Spiralia</taxon>
        <taxon>Lophotrochozoa</taxon>
        <taxon>Mollusca</taxon>
        <taxon>Bivalvia</taxon>
        <taxon>Autobranchia</taxon>
        <taxon>Pteriomorphia</taxon>
        <taxon>Pterioida</taxon>
        <taxon>Pterioidea</taxon>
        <taxon>Pteriidae</taxon>
        <taxon>Pinctada</taxon>
    </lineage>
</organism>
<reference evidence="2" key="1">
    <citation type="submission" date="2019-08" db="EMBL/GenBank/DDBJ databases">
        <title>The improved chromosome-level genome for the pearl oyster Pinctada fucata martensii using PacBio sequencing and Hi-C.</title>
        <authorList>
            <person name="Zheng Z."/>
        </authorList>
    </citation>
    <scope>NUCLEOTIDE SEQUENCE</scope>
    <source>
        <strain evidence="2">ZZ-2019</strain>
        <tissue evidence="2">Adductor muscle</tissue>
    </source>
</reference>
<protein>
    <recommendedName>
        <fullName evidence="4">Transmembrane protein 177</fullName>
    </recommendedName>
</protein>
<comment type="caution">
    <text evidence="2">The sequence shown here is derived from an EMBL/GenBank/DDBJ whole genome shotgun (WGS) entry which is preliminary data.</text>
</comment>
<gene>
    <name evidence="2" type="ORF">FSP39_014359</name>
</gene>
<dbReference type="EMBL" id="VSWD01000007">
    <property type="protein sequence ID" value="KAK3097910.1"/>
    <property type="molecule type" value="Genomic_DNA"/>
</dbReference>
<proteinExistence type="predicted"/>
<dbReference type="GO" id="GO:0016020">
    <property type="term" value="C:membrane"/>
    <property type="evidence" value="ECO:0007669"/>
    <property type="project" value="TreeGrafter"/>
</dbReference>
<feature type="transmembrane region" description="Helical" evidence="1">
    <location>
        <begin position="213"/>
        <end position="231"/>
    </location>
</feature>